<protein>
    <submittedName>
        <fullName evidence="1">Uncharacterized protein</fullName>
    </submittedName>
</protein>
<sequence length="144" mass="16823">MIETNNIPGFTDKFENMTIQVTEIIVEQFVALLNSDLPKDTAYSNIWQDINSSFLGDELDLRGKIHLFLKNQRDNDMASLLFTISFRVKAEHEKDTVNVFTKTVQYFFGWIKEYVKEHNILGKDGNTFIVPEFPYSKSHFETIF</sequence>
<gene>
    <name evidence="1" type="ORF">A3860_26040</name>
</gene>
<dbReference type="RefSeq" id="WP_081148141.1">
    <property type="nucleotide sequence ID" value="NZ_LVYD01000048.1"/>
</dbReference>
<dbReference type="Proteomes" id="UP000192796">
    <property type="component" value="Unassembled WGS sequence"/>
</dbReference>
<comment type="caution">
    <text evidence="1">The sequence shown here is derived from an EMBL/GenBank/DDBJ whole genome shotgun (WGS) entry which is preliminary data.</text>
</comment>
<accession>A0A1V9FWW4</accession>
<dbReference type="STRING" id="1703345.A3860_26040"/>
<evidence type="ECO:0000313" key="2">
    <source>
        <dbReference type="Proteomes" id="UP000192796"/>
    </source>
</evidence>
<proteinExistence type="predicted"/>
<reference evidence="1 2" key="1">
    <citation type="submission" date="2016-03" db="EMBL/GenBank/DDBJ databases">
        <title>Niastella vici sp. nov., isolated from farmland soil.</title>
        <authorList>
            <person name="Chen L."/>
            <person name="Wang D."/>
            <person name="Yang S."/>
            <person name="Wang G."/>
        </authorList>
    </citation>
    <scope>NUCLEOTIDE SEQUENCE [LARGE SCALE GENOMIC DNA]</scope>
    <source>
        <strain evidence="1 2">DJ57</strain>
    </source>
</reference>
<dbReference type="EMBL" id="LVYD01000048">
    <property type="protein sequence ID" value="OQP62778.1"/>
    <property type="molecule type" value="Genomic_DNA"/>
</dbReference>
<organism evidence="1 2">
    <name type="scientific">Niastella vici</name>
    <dbReference type="NCBI Taxonomy" id="1703345"/>
    <lineage>
        <taxon>Bacteria</taxon>
        <taxon>Pseudomonadati</taxon>
        <taxon>Bacteroidota</taxon>
        <taxon>Chitinophagia</taxon>
        <taxon>Chitinophagales</taxon>
        <taxon>Chitinophagaceae</taxon>
        <taxon>Niastella</taxon>
    </lineage>
</organism>
<dbReference type="AlphaFoldDB" id="A0A1V9FWW4"/>
<evidence type="ECO:0000313" key="1">
    <source>
        <dbReference type="EMBL" id="OQP62778.1"/>
    </source>
</evidence>
<keyword evidence="2" id="KW-1185">Reference proteome</keyword>
<name>A0A1V9FWW4_9BACT</name>